<name>A0A099T149_METMT</name>
<dbReference type="EMBL" id="JRHO01000014">
    <property type="protein sequence ID" value="KGK97848.1"/>
    <property type="molecule type" value="Genomic_DNA"/>
</dbReference>
<evidence type="ECO:0000313" key="2">
    <source>
        <dbReference type="Proteomes" id="UP000029859"/>
    </source>
</evidence>
<proteinExistence type="predicted"/>
<comment type="caution">
    <text evidence="1">The sequence shown here is derived from an EMBL/GenBank/DDBJ whole genome shotgun (WGS) entry which is preliminary data.</text>
</comment>
<gene>
    <name evidence="1" type="ORF">LI82_08765</name>
</gene>
<sequence length="100" mass="12058">MEIKEYKTHHRNNTQKDQHATLFLLQWSEIMRAFLEFTSFIINERLRRSLSENRMIERDLLLYSYCLLAWNDYKNTLDEAVAPSVYLFTSPNTPNMHMVI</sequence>
<keyword evidence="2" id="KW-1185">Reference proteome</keyword>
<organism evidence="1 2">
    <name type="scientific">Methanococcoides methylutens</name>
    <dbReference type="NCBI Taxonomy" id="2226"/>
    <lineage>
        <taxon>Archaea</taxon>
        <taxon>Methanobacteriati</taxon>
        <taxon>Methanobacteriota</taxon>
        <taxon>Stenosarchaea group</taxon>
        <taxon>Methanomicrobia</taxon>
        <taxon>Methanosarcinales</taxon>
        <taxon>Methanosarcinaceae</taxon>
        <taxon>Methanococcoides</taxon>
    </lineage>
</organism>
<reference evidence="1 2" key="1">
    <citation type="submission" date="2014-09" db="EMBL/GenBank/DDBJ databases">
        <title>Draft genome sequence of an obligately methylotrophic methanogen, Methanococcoides methylutens, isolated from marine sediment.</title>
        <authorList>
            <person name="Guan Y."/>
            <person name="Ngugi D.K."/>
            <person name="Blom J."/>
            <person name="Ali S."/>
            <person name="Ferry J.G."/>
            <person name="Stingl U."/>
        </authorList>
    </citation>
    <scope>NUCLEOTIDE SEQUENCE [LARGE SCALE GENOMIC DNA]</scope>
    <source>
        <strain evidence="1 2">DSM 2657</strain>
    </source>
</reference>
<evidence type="ECO:0000313" key="1">
    <source>
        <dbReference type="EMBL" id="KGK97848.1"/>
    </source>
</evidence>
<protein>
    <submittedName>
        <fullName evidence="1">Uncharacterized protein</fullName>
    </submittedName>
</protein>
<dbReference type="Proteomes" id="UP000029859">
    <property type="component" value="Unassembled WGS sequence"/>
</dbReference>
<accession>A0A099T149</accession>
<dbReference type="AlphaFoldDB" id="A0A099T149"/>